<sequence length="120" mass="13779">MSQTEKTTDATEALWLSPDIDDLRDRAEALEDNNIPAKIQPVYSDTEKRTLERWRQQATTLVEQRLTIYRGDRPVAPELVRVGRSEDKQHVALHVPELLDAILQFAGERAQLEAWNVSRS</sequence>
<protein>
    <submittedName>
        <fullName evidence="1">Uncharacterized protein</fullName>
    </submittedName>
</protein>
<keyword evidence="2" id="KW-1185">Reference proteome</keyword>
<dbReference type="Proteomes" id="UP000799770">
    <property type="component" value="Unassembled WGS sequence"/>
</dbReference>
<dbReference type="AlphaFoldDB" id="A0A6A5YIZ4"/>
<accession>A0A6A5YIZ4</accession>
<organism evidence="1 2">
    <name type="scientific">Lophiotrema nucula</name>
    <dbReference type="NCBI Taxonomy" id="690887"/>
    <lineage>
        <taxon>Eukaryota</taxon>
        <taxon>Fungi</taxon>
        <taxon>Dikarya</taxon>
        <taxon>Ascomycota</taxon>
        <taxon>Pezizomycotina</taxon>
        <taxon>Dothideomycetes</taxon>
        <taxon>Pleosporomycetidae</taxon>
        <taxon>Pleosporales</taxon>
        <taxon>Lophiotremataceae</taxon>
        <taxon>Lophiotrema</taxon>
    </lineage>
</organism>
<dbReference type="EMBL" id="ML977357">
    <property type="protein sequence ID" value="KAF2107056.1"/>
    <property type="molecule type" value="Genomic_DNA"/>
</dbReference>
<name>A0A6A5YIZ4_9PLEO</name>
<reference evidence="1" key="1">
    <citation type="journal article" date="2020" name="Stud. Mycol.">
        <title>101 Dothideomycetes genomes: a test case for predicting lifestyles and emergence of pathogens.</title>
        <authorList>
            <person name="Haridas S."/>
            <person name="Albert R."/>
            <person name="Binder M."/>
            <person name="Bloem J."/>
            <person name="Labutti K."/>
            <person name="Salamov A."/>
            <person name="Andreopoulos B."/>
            <person name="Baker S."/>
            <person name="Barry K."/>
            <person name="Bills G."/>
            <person name="Bluhm B."/>
            <person name="Cannon C."/>
            <person name="Castanera R."/>
            <person name="Culley D."/>
            <person name="Daum C."/>
            <person name="Ezra D."/>
            <person name="Gonzalez J."/>
            <person name="Henrissat B."/>
            <person name="Kuo A."/>
            <person name="Liang C."/>
            <person name="Lipzen A."/>
            <person name="Lutzoni F."/>
            <person name="Magnuson J."/>
            <person name="Mondo S."/>
            <person name="Nolan M."/>
            <person name="Ohm R."/>
            <person name="Pangilinan J."/>
            <person name="Park H.-J."/>
            <person name="Ramirez L."/>
            <person name="Alfaro M."/>
            <person name="Sun H."/>
            <person name="Tritt A."/>
            <person name="Yoshinaga Y."/>
            <person name="Zwiers L.-H."/>
            <person name="Turgeon B."/>
            <person name="Goodwin S."/>
            <person name="Spatafora J."/>
            <person name="Crous P."/>
            <person name="Grigoriev I."/>
        </authorList>
    </citation>
    <scope>NUCLEOTIDE SEQUENCE</scope>
    <source>
        <strain evidence="1">CBS 627.86</strain>
    </source>
</reference>
<evidence type="ECO:0000313" key="1">
    <source>
        <dbReference type="EMBL" id="KAF2107056.1"/>
    </source>
</evidence>
<proteinExistence type="predicted"/>
<gene>
    <name evidence="1" type="ORF">BDV96DRAFT_654146</name>
</gene>
<evidence type="ECO:0000313" key="2">
    <source>
        <dbReference type="Proteomes" id="UP000799770"/>
    </source>
</evidence>